<gene>
    <name evidence="14" type="ORF">E3Q17_00402</name>
</gene>
<dbReference type="CDD" id="cd14829">
    <property type="entry name" value="Zeta-COP"/>
    <property type="match status" value="1"/>
</dbReference>
<keyword evidence="5 12" id="KW-0963">Cytoplasm</keyword>
<dbReference type="PANTHER" id="PTHR11043">
    <property type="entry name" value="ZETA-COAT PROTEIN"/>
    <property type="match status" value="1"/>
</dbReference>
<evidence type="ECO:0000256" key="8">
    <source>
        <dbReference type="ARBA" id="ARBA00023034"/>
    </source>
</evidence>
<evidence type="ECO:0000256" key="9">
    <source>
        <dbReference type="ARBA" id="ARBA00023136"/>
    </source>
</evidence>
<keyword evidence="9 12" id="KW-0472">Membrane</keyword>
<protein>
    <recommendedName>
        <fullName evidence="12">Coatomer subunit zeta</fullName>
    </recommendedName>
</protein>
<dbReference type="InterPro" id="IPR022775">
    <property type="entry name" value="AP_mu_sigma_su"/>
</dbReference>
<dbReference type="GO" id="GO:0006890">
    <property type="term" value="P:retrograde vesicle-mediated transport, Golgi to endoplasmic reticulum"/>
    <property type="evidence" value="ECO:0007669"/>
    <property type="project" value="UniProtKB-UniRule"/>
</dbReference>
<evidence type="ECO:0000256" key="3">
    <source>
        <dbReference type="ARBA" id="ARBA00011775"/>
    </source>
</evidence>
<evidence type="ECO:0000256" key="7">
    <source>
        <dbReference type="ARBA" id="ARBA00022927"/>
    </source>
</evidence>
<dbReference type="InterPro" id="IPR011012">
    <property type="entry name" value="Longin-like_dom_sf"/>
</dbReference>
<comment type="caution">
    <text evidence="14">The sequence shown here is derived from an EMBL/GenBank/DDBJ whole genome shotgun (WGS) entry which is preliminary data.</text>
</comment>
<dbReference type="GO" id="GO:0006891">
    <property type="term" value="P:intra-Golgi vesicle-mediated transport"/>
    <property type="evidence" value="ECO:0007669"/>
    <property type="project" value="TreeGrafter"/>
</dbReference>
<dbReference type="AlphaFoldDB" id="A0A4T0P2V8"/>
<dbReference type="Pfam" id="PF01217">
    <property type="entry name" value="Clat_adaptor_s"/>
    <property type="match status" value="1"/>
</dbReference>
<dbReference type="PANTHER" id="PTHR11043:SF0">
    <property type="entry name" value="COATOMER SUBUNIT ZETA"/>
    <property type="match status" value="1"/>
</dbReference>
<name>A0A4T0P2V8_9BASI</name>
<evidence type="ECO:0000256" key="12">
    <source>
        <dbReference type="RuleBase" id="RU366053"/>
    </source>
</evidence>
<evidence type="ECO:0000256" key="1">
    <source>
        <dbReference type="ARBA" id="ARBA00004255"/>
    </source>
</evidence>
<evidence type="ECO:0000256" key="2">
    <source>
        <dbReference type="ARBA" id="ARBA00006972"/>
    </source>
</evidence>
<organism evidence="14 15">
    <name type="scientific">Wallemia mellicola</name>
    <dbReference type="NCBI Taxonomy" id="1708541"/>
    <lineage>
        <taxon>Eukaryota</taxon>
        <taxon>Fungi</taxon>
        <taxon>Dikarya</taxon>
        <taxon>Basidiomycota</taxon>
        <taxon>Wallemiomycotina</taxon>
        <taxon>Wallemiomycetes</taxon>
        <taxon>Wallemiales</taxon>
        <taxon>Wallemiaceae</taxon>
        <taxon>Wallemia</taxon>
    </lineage>
</organism>
<proteinExistence type="inferred from homology"/>
<evidence type="ECO:0000259" key="13">
    <source>
        <dbReference type="Pfam" id="PF01217"/>
    </source>
</evidence>
<dbReference type="GO" id="GO:0006886">
    <property type="term" value="P:intracellular protein transport"/>
    <property type="evidence" value="ECO:0007669"/>
    <property type="project" value="TreeGrafter"/>
</dbReference>
<dbReference type="FunFam" id="3.30.450.60:FF:000013">
    <property type="entry name" value="Coatomer subunit zeta"/>
    <property type="match status" value="1"/>
</dbReference>
<comment type="subcellular location">
    <subcellularLocation>
        <location evidence="12">Cytoplasm</location>
    </subcellularLocation>
    <subcellularLocation>
        <location evidence="1 12">Golgi apparatus membrane</location>
        <topology evidence="1 12">Peripheral membrane protein</topology>
        <orientation evidence="1 12">Cytoplasmic side</orientation>
    </subcellularLocation>
    <subcellularLocation>
        <location evidence="12">Cytoplasmic vesicle</location>
        <location evidence="12">COPI-coated vesicle membrane</location>
        <topology evidence="12">Peripheral membrane protein</topology>
        <orientation evidence="12">Cytoplasmic side</orientation>
    </subcellularLocation>
</comment>
<dbReference type="Gene3D" id="3.30.450.60">
    <property type="match status" value="1"/>
</dbReference>
<evidence type="ECO:0000256" key="10">
    <source>
        <dbReference type="ARBA" id="ARBA00023329"/>
    </source>
</evidence>
<dbReference type="SUPFAM" id="SSF64356">
    <property type="entry name" value="SNARE-like"/>
    <property type="match status" value="1"/>
</dbReference>
<dbReference type="GO" id="GO:0000139">
    <property type="term" value="C:Golgi membrane"/>
    <property type="evidence" value="ECO:0007669"/>
    <property type="project" value="UniProtKB-SubCell"/>
</dbReference>
<keyword evidence="4 12" id="KW-0813">Transport</keyword>
<keyword evidence="7 12" id="KW-0653">Protein transport</keyword>
<evidence type="ECO:0000256" key="6">
    <source>
        <dbReference type="ARBA" id="ARBA00022892"/>
    </source>
</evidence>
<sequence length="177" mass="20089">MVGERNLYSVHGLVILDSEGNRVMAKYYDKNQQTNLKEQRTFEKGLFDKTSKGNGDIILYNDKLILYKSMMDLIVYLIAPSEENELMLSSALNGFIDGISLLLRHQLEKTSVIENLDMVLLALDESIDDGIILETDSNAIASRVSRPKADTNEIQINEQTIMRAFDMVKDRVSKIQL</sequence>
<reference evidence="14 15" key="1">
    <citation type="submission" date="2019-03" db="EMBL/GenBank/DDBJ databases">
        <title>Sequencing 25 genomes of Wallemia mellicola.</title>
        <authorList>
            <person name="Gostincar C."/>
        </authorList>
    </citation>
    <scope>NUCLEOTIDE SEQUENCE [LARGE SCALE GENOMIC DNA]</scope>
    <source>
        <strain evidence="14 15">EXF-1262</strain>
    </source>
</reference>
<evidence type="ECO:0000313" key="14">
    <source>
        <dbReference type="EMBL" id="TIC04430.1"/>
    </source>
</evidence>
<evidence type="ECO:0000256" key="5">
    <source>
        <dbReference type="ARBA" id="ARBA00022490"/>
    </source>
</evidence>
<dbReference type="GO" id="GO:0030126">
    <property type="term" value="C:COPI vesicle coat"/>
    <property type="evidence" value="ECO:0007669"/>
    <property type="project" value="UniProtKB-UniRule"/>
</dbReference>
<comment type="function">
    <text evidence="11">The coatomer is a cytosolic protein complex that binds to dilysine motifs and reversibly associates with Golgi non-clathrin-coated vesicles, which further mediate biosynthetic protein transport from the ER, via the Golgi up to the trans Golgi network. Coatomer complex is required for budding from Golgi membranes, and is essential for the retrograde Golgi-to-ER transport of dilysine-tagged proteins. The zeta subunit may be involved in regulating the coat assembly and, hence, the rate of biosynthetic protein transport due to its association-dissociation properties with the coatomer complex.</text>
</comment>
<dbReference type="EMBL" id="SPRH01000003">
    <property type="protein sequence ID" value="TIC04430.1"/>
    <property type="molecule type" value="Genomic_DNA"/>
</dbReference>
<dbReference type="Proteomes" id="UP000307169">
    <property type="component" value="Unassembled WGS sequence"/>
</dbReference>
<keyword evidence="6 12" id="KW-0931">ER-Golgi transport</keyword>
<dbReference type="InterPro" id="IPR039652">
    <property type="entry name" value="Coatomer_zeta"/>
</dbReference>
<accession>A0A4T0P2V8</accession>
<keyword evidence="10 12" id="KW-0968">Cytoplasmic vesicle</keyword>
<evidence type="ECO:0000256" key="11">
    <source>
        <dbReference type="ARBA" id="ARBA00045555"/>
    </source>
</evidence>
<feature type="domain" description="AP complex mu/sigma subunit" evidence="13">
    <location>
        <begin position="10"/>
        <end position="145"/>
    </location>
</feature>
<keyword evidence="8 12" id="KW-0333">Golgi apparatus</keyword>
<comment type="similarity">
    <text evidence="2 12">Belongs to the adaptor complexes small subunit family.</text>
</comment>
<evidence type="ECO:0000256" key="4">
    <source>
        <dbReference type="ARBA" id="ARBA00022448"/>
    </source>
</evidence>
<comment type="subunit">
    <text evidence="3 12">Oligomeric complex that consists of at least the alpha, beta, beta', gamma, delta, epsilon and zeta subunits.</text>
</comment>
<evidence type="ECO:0000313" key="15">
    <source>
        <dbReference type="Proteomes" id="UP000307169"/>
    </source>
</evidence>